<sequence>MDRFPLFGYILKQIIPIRLRHDEVPYDGGGFHKFGERAGFDFRELGEGLFLGNHSLLKRQPLSVYASLIQSWFYWGSLHECLLQCNTVEIEDYREQQKGPDEDCRVLITTKFLERDLVATAQRLQAADPAGPPTHIKYANDVLVSSRFLLRGPSGQN</sequence>
<dbReference type="VEuPathDB" id="FungiDB:Z519_08591"/>
<accession>A0A0D2HBZ1</accession>
<dbReference type="HOGENOM" id="CLU_1677674_0_0_1"/>
<name>A0A0D2HBZ1_CLAB1</name>
<gene>
    <name evidence="1" type="ORF">Z519_08591</name>
</gene>
<protein>
    <submittedName>
        <fullName evidence="1">Uncharacterized protein</fullName>
    </submittedName>
</protein>
<dbReference type="GeneID" id="27701519"/>
<organism evidence="1 2">
    <name type="scientific">Cladophialophora bantiana (strain ATCC 10958 / CBS 173.52 / CDC B-1940 / NIH 8579)</name>
    <name type="common">Xylohypha bantiana</name>
    <dbReference type="NCBI Taxonomy" id="1442370"/>
    <lineage>
        <taxon>Eukaryota</taxon>
        <taxon>Fungi</taxon>
        <taxon>Dikarya</taxon>
        <taxon>Ascomycota</taxon>
        <taxon>Pezizomycotina</taxon>
        <taxon>Eurotiomycetes</taxon>
        <taxon>Chaetothyriomycetidae</taxon>
        <taxon>Chaetothyriales</taxon>
        <taxon>Herpotrichiellaceae</taxon>
        <taxon>Cladophialophora</taxon>
    </lineage>
</organism>
<dbReference type="OrthoDB" id="10449663at2759"/>
<dbReference type="AlphaFoldDB" id="A0A0D2HBZ1"/>
<dbReference type="Proteomes" id="UP000053789">
    <property type="component" value="Unassembled WGS sequence"/>
</dbReference>
<dbReference type="RefSeq" id="XP_016617477.1">
    <property type="nucleotide sequence ID" value="XM_016766319.1"/>
</dbReference>
<reference evidence="1" key="1">
    <citation type="submission" date="2015-01" db="EMBL/GenBank/DDBJ databases">
        <title>The Genome Sequence of Cladophialophora bantiana CBS 173.52.</title>
        <authorList>
            <consortium name="The Broad Institute Genomics Platform"/>
            <person name="Cuomo C."/>
            <person name="de Hoog S."/>
            <person name="Gorbushina A."/>
            <person name="Stielow B."/>
            <person name="Teixiera M."/>
            <person name="Abouelleil A."/>
            <person name="Chapman S.B."/>
            <person name="Priest M."/>
            <person name="Young S.K."/>
            <person name="Wortman J."/>
            <person name="Nusbaum C."/>
            <person name="Birren B."/>
        </authorList>
    </citation>
    <scope>NUCLEOTIDE SEQUENCE [LARGE SCALE GENOMIC DNA]</scope>
    <source>
        <strain evidence="1">CBS 173.52</strain>
    </source>
</reference>
<dbReference type="EMBL" id="KN846992">
    <property type="protein sequence ID" value="KIW90808.1"/>
    <property type="molecule type" value="Genomic_DNA"/>
</dbReference>
<evidence type="ECO:0000313" key="1">
    <source>
        <dbReference type="EMBL" id="KIW90808.1"/>
    </source>
</evidence>
<evidence type="ECO:0000313" key="2">
    <source>
        <dbReference type="Proteomes" id="UP000053789"/>
    </source>
</evidence>
<keyword evidence="2" id="KW-1185">Reference proteome</keyword>
<proteinExistence type="predicted"/>